<dbReference type="OrthoDB" id="1901703at2759"/>
<dbReference type="EMBL" id="JABFUD020000005">
    <property type="protein sequence ID" value="KAI5080254.1"/>
    <property type="molecule type" value="Genomic_DNA"/>
</dbReference>
<evidence type="ECO:0000256" key="1">
    <source>
        <dbReference type="SAM" id="Coils"/>
    </source>
</evidence>
<dbReference type="GO" id="GO:0009639">
    <property type="term" value="P:response to red or far red light"/>
    <property type="evidence" value="ECO:0007669"/>
    <property type="project" value="InterPro"/>
</dbReference>
<comment type="caution">
    <text evidence="4">The sequence shown here is derived from an EMBL/GenBank/DDBJ whole genome shotgun (WGS) entry which is preliminary data.</text>
</comment>
<dbReference type="Proteomes" id="UP000886520">
    <property type="component" value="Chromosome 5"/>
</dbReference>
<feature type="coiled-coil region" evidence="1">
    <location>
        <begin position="130"/>
        <end position="178"/>
    </location>
</feature>
<dbReference type="PANTHER" id="PTHR31161">
    <property type="entry name" value="PROTEIN GRAVITROPIC IN THE LIGHT 1"/>
    <property type="match status" value="1"/>
</dbReference>
<gene>
    <name evidence="4" type="ORF">GOP47_0005733</name>
</gene>
<evidence type="ECO:0000256" key="2">
    <source>
        <dbReference type="SAM" id="MobiDB-lite"/>
    </source>
</evidence>
<sequence>MGEPNTPAISSKLALKCRSLESILHETFSSVSSLRDALQLCENSGSSGGDNDKGPYMVTGTSQKKAILRELKKLSELRHRCRWQCDGLFTENHNIQTATTTPLAFSDEWSSESEGAVTAAQHFEGAGNSTASLKMELQRKDAEIQNLNATVERLVAKKDKLERRVRKLAERLKASCHAGSGVASTTPDKSWDRLSEEDLTMAVHLMGNSDSVMQQDKMSKKSARTGRDVLGATAPNATGNGVPSRHGGMDSPKNFMKIGSINIEKLNDANFDKQRRRREIVESPVEKPGRLSELKKMFDVSIAEVTDMVSDFSKALVVLMKRAKWDVEEGGVQWVMESHKALAVQSYICMRMFRGFENEDFYMTGRLSWLLAPAKHREECRQQFEAMVQMVEEPLDLLAGMAPGSAFGQFCRKKFLQIIPASMEEALLGDLRHRDCLLQEAGHPHWSRFYQAFVRMAKAIWTVHKLAFSLEQRLSIFQAEKGADFVATIMVSHIPNLELASDTHNLVPKVAFTIMPGFRIGEDVLLKCRVYLNGMKMSSPANSRG</sequence>
<dbReference type="AlphaFoldDB" id="A0A9D4V645"/>
<organism evidence="4 5">
    <name type="scientific">Adiantum capillus-veneris</name>
    <name type="common">Maidenhair fern</name>
    <dbReference type="NCBI Taxonomy" id="13818"/>
    <lineage>
        <taxon>Eukaryota</taxon>
        <taxon>Viridiplantae</taxon>
        <taxon>Streptophyta</taxon>
        <taxon>Embryophyta</taxon>
        <taxon>Tracheophyta</taxon>
        <taxon>Polypodiopsida</taxon>
        <taxon>Polypodiidae</taxon>
        <taxon>Polypodiales</taxon>
        <taxon>Pteridineae</taxon>
        <taxon>Pteridaceae</taxon>
        <taxon>Vittarioideae</taxon>
        <taxon>Adiantum</taxon>
    </lineage>
</organism>
<proteinExistence type="predicted"/>
<dbReference type="GO" id="GO:0009959">
    <property type="term" value="P:negative gravitropism"/>
    <property type="evidence" value="ECO:0007669"/>
    <property type="project" value="InterPro"/>
</dbReference>
<accession>A0A9D4V645</accession>
<name>A0A9D4V645_ADICA</name>
<feature type="domain" description="GIL1/IRKI C-terminal" evidence="3">
    <location>
        <begin position="476"/>
        <end position="531"/>
    </location>
</feature>
<dbReference type="InterPro" id="IPR040225">
    <property type="entry name" value="GIL1-like"/>
</dbReference>
<evidence type="ECO:0000313" key="4">
    <source>
        <dbReference type="EMBL" id="KAI5080254.1"/>
    </source>
</evidence>
<feature type="region of interest" description="Disordered" evidence="2">
    <location>
        <begin position="230"/>
        <end position="250"/>
    </location>
</feature>
<keyword evidence="1" id="KW-0175">Coiled coil</keyword>
<evidence type="ECO:0000313" key="5">
    <source>
        <dbReference type="Proteomes" id="UP000886520"/>
    </source>
</evidence>
<dbReference type="Pfam" id="PF24994">
    <property type="entry name" value="GIL1_IRKI_C"/>
    <property type="match status" value="1"/>
</dbReference>
<protein>
    <recommendedName>
        <fullName evidence="3">GIL1/IRKI C-terminal domain-containing protein</fullName>
    </recommendedName>
</protein>
<dbReference type="InterPro" id="IPR056813">
    <property type="entry name" value="GIL1_IRKI_C"/>
</dbReference>
<evidence type="ECO:0000259" key="3">
    <source>
        <dbReference type="Pfam" id="PF24994"/>
    </source>
</evidence>
<reference evidence="4 5" key="1">
    <citation type="submission" date="2021-01" db="EMBL/GenBank/DDBJ databases">
        <title>Adiantum capillus-veneris genome.</title>
        <authorList>
            <person name="Fang Y."/>
            <person name="Liao Q."/>
        </authorList>
    </citation>
    <scope>NUCLEOTIDE SEQUENCE [LARGE SCALE GENOMIC DNA]</scope>
    <source>
        <strain evidence="4">H3</strain>
        <tissue evidence="4">Leaf</tissue>
    </source>
</reference>
<keyword evidence="5" id="KW-1185">Reference proteome</keyword>